<dbReference type="AlphaFoldDB" id="A1CQA6"/>
<gene>
    <name evidence="2" type="ORF">ACLA_025440</name>
</gene>
<feature type="region of interest" description="Disordered" evidence="1">
    <location>
        <begin position="1"/>
        <end position="32"/>
    </location>
</feature>
<dbReference type="KEGG" id="act:ACLA_025440"/>
<dbReference type="VEuPathDB" id="FungiDB:ACLA_025440"/>
<sequence length="216" mass="23643">MSSLRSSSARGRYLLHPHLRHSVPRPTPTPTPSSLCLALHYRVPFTPSARPLSIHAKRPVLPSPSPRINPYLPSSVRQITQSQSSTGKSQPDLLVEELQELYENAKDEFEIATDSTDGATIYAASDRESARDALDELLAVFALYTTELAEGAGAGVRAGAEAEAEEEDAQGKVVSTNFDPADIAPEVREEVRRRVGHRVRELQNAVEALEERAHAE</sequence>
<accession>A1CQA6</accession>
<keyword evidence="3" id="KW-1185">Reference proteome</keyword>
<dbReference type="RefSeq" id="XP_001269253.1">
    <property type="nucleotide sequence ID" value="XM_001269252.1"/>
</dbReference>
<organism evidence="2 3">
    <name type="scientific">Aspergillus clavatus (strain ATCC 1007 / CBS 513.65 / DSM 816 / NCTC 3887 / NRRL 1 / QM 1276 / 107)</name>
    <dbReference type="NCBI Taxonomy" id="344612"/>
    <lineage>
        <taxon>Eukaryota</taxon>
        <taxon>Fungi</taxon>
        <taxon>Dikarya</taxon>
        <taxon>Ascomycota</taxon>
        <taxon>Pezizomycotina</taxon>
        <taxon>Eurotiomycetes</taxon>
        <taxon>Eurotiomycetidae</taxon>
        <taxon>Eurotiales</taxon>
        <taxon>Aspergillaceae</taxon>
        <taxon>Aspergillus</taxon>
        <taxon>Aspergillus subgen. Fumigati</taxon>
    </lineage>
</organism>
<proteinExistence type="predicted"/>
<protein>
    <submittedName>
        <fullName evidence="2">3-oxoacyl-(Acyl-carrier-protein) reductase</fullName>
    </submittedName>
</protein>
<dbReference type="HOGENOM" id="CLU_075090_1_0_1"/>
<evidence type="ECO:0000313" key="2">
    <source>
        <dbReference type="EMBL" id="EAW07827.1"/>
    </source>
</evidence>
<evidence type="ECO:0000313" key="3">
    <source>
        <dbReference type="Proteomes" id="UP000006701"/>
    </source>
</evidence>
<dbReference type="OrthoDB" id="273230at2759"/>
<reference evidence="2 3" key="1">
    <citation type="journal article" date="2008" name="PLoS Genet.">
        <title>Genomic islands in the pathogenic filamentous fungus Aspergillus fumigatus.</title>
        <authorList>
            <person name="Fedorova N.D."/>
            <person name="Khaldi N."/>
            <person name="Joardar V.S."/>
            <person name="Maiti R."/>
            <person name="Amedeo P."/>
            <person name="Anderson M.J."/>
            <person name="Crabtree J."/>
            <person name="Silva J.C."/>
            <person name="Badger J.H."/>
            <person name="Albarraq A."/>
            <person name="Angiuoli S."/>
            <person name="Bussey H."/>
            <person name="Bowyer P."/>
            <person name="Cotty P.J."/>
            <person name="Dyer P.S."/>
            <person name="Egan A."/>
            <person name="Galens K."/>
            <person name="Fraser-Liggett C.M."/>
            <person name="Haas B.J."/>
            <person name="Inman J.M."/>
            <person name="Kent R."/>
            <person name="Lemieux S."/>
            <person name="Malavazi I."/>
            <person name="Orvis J."/>
            <person name="Roemer T."/>
            <person name="Ronning C.M."/>
            <person name="Sundaram J.P."/>
            <person name="Sutton G."/>
            <person name="Turner G."/>
            <person name="Venter J.C."/>
            <person name="White O.R."/>
            <person name="Whitty B.R."/>
            <person name="Youngman P."/>
            <person name="Wolfe K.H."/>
            <person name="Goldman G.H."/>
            <person name="Wortman J.R."/>
            <person name="Jiang B."/>
            <person name="Denning D.W."/>
            <person name="Nierman W.C."/>
        </authorList>
    </citation>
    <scope>NUCLEOTIDE SEQUENCE [LARGE SCALE GENOMIC DNA]</scope>
    <source>
        <strain evidence="3">ATCC 1007 / CBS 513.65 / DSM 816 / NCTC 3887 / NRRL 1</strain>
    </source>
</reference>
<dbReference type="EMBL" id="DS027059">
    <property type="protein sequence ID" value="EAW07827.1"/>
    <property type="molecule type" value="Genomic_DNA"/>
</dbReference>
<name>A1CQA6_ASPCL</name>
<evidence type="ECO:0000256" key="1">
    <source>
        <dbReference type="SAM" id="MobiDB-lite"/>
    </source>
</evidence>
<dbReference type="GeneID" id="4700711"/>
<feature type="compositionally biased region" description="Basic residues" evidence="1">
    <location>
        <begin position="13"/>
        <end position="23"/>
    </location>
</feature>
<feature type="region of interest" description="Disordered" evidence="1">
    <location>
        <begin position="162"/>
        <end position="181"/>
    </location>
</feature>
<dbReference type="Proteomes" id="UP000006701">
    <property type="component" value="Unassembled WGS sequence"/>
</dbReference>
<dbReference type="eggNOG" id="ENOG502S8ZR">
    <property type="taxonomic scope" value="Eukaryota"/>
</dbReference>